<reference evidence="3 4" key="1">
    <citation type="submission" date="2020-12" db="EMBL/GenBank/DDBJ databases">
        <title>Brachybacterium sp. MASK1Z-5, whole genome shotgun sequence.</title>
        <authorList>
            <person name="Tuo L."/>
        </authorList>
    </citation>
    <scope>NUCLEOTIDE SEQUENCE [LARGE SCALE GENOMIC DNA]</scope>
    <source>
        <strain evidence="3 4">MASK1Z-5</strain>
    </source>
</reference>
<organism evidence="3 4">
    <name type="scientific">Brachybacterium halotolerans</name>
    <dbReference type="NCBI Taxonomy" id="2795215"/>
    <lineage>
        <taxon>Bacteria</taxon>
        <taxon>Bacillati</taxon>
        <taxon>Actinomycetota</taxon>
        <taxon>Actinomycetes</taxon>
        <taxon>Micrococcales</taxon>
        <taxon>Dermabacteraceae</taxon>
        <taxon>Brachybacterium</taxon>
    </lineage>
</organism>
<name>A0ABS1B727_9MICO</name>
<dbReference type="InterPro" id="IPR041916">
    <property type="entry name" value="Anti_sigma_zinc_sf"/>
</dbReference>
<sequence length="107" mass="12521">MTEEHDETRRDLRFGLEEALDGELPRDVVERMTRHAEDCPECADELERLRAMKDLVRRCCAKDTAPQTLRERISVQYRSVEYQRLEVEHGPDGATFRSTTVRRDTLG</sequence>
<evidence type="ECO:0000313" key="4">
    <source>
        <dbReference type="Proteomes" id="UP000612352"/>
    </source>
</evidence>
<dbReference type="NCBIfam" id="TIGR03988">
    <property type="entry name" value="antisig_RsrA"/>
    <property type="match status" value="1"/>
</dbReference>
<comment type="caution">
    <text evidence="3">The sequence shown here is derived from an EMBL/GenBank/DDBJ whole genome shotgun (WGS) entry which is preliminary data.</text>
</comment>
<gene>
    <name evidence="3" type="primary">rsrA</name>
    <name evidence="3" type="ORF">I8D64_03120</name>
</gene>
<dbReference type="Proteomes" id="UP000612352">
    <property type="component" value="Unassembled WGS sequence"/>
</dbReference>
<keyword evidence="4" id="KW-1185">Reference proteome</keyword>
<evidence type="ECO:0000256" key="2">
    <source>
        <dbReference type="ARBA" id="ARBA00023163"/>
    </source>
</evidence>
<keyword evidence="2" id="KW-0804">Transcription</keyword>
<accession>A0ABS1B727</accession>
<dbReference type="EMBL" id="JAEDAJ010000001">
    <property type="protein sequence ID" value="MBK0330390.1"/>
    <property type="molecule type" value="Genomic_DNA"/>
</dbReference>
<keyword evidence="1" id="KW-0805">Transcription regulation</keyword>
<dbReference type="InterPro" id="IPR024020">
    <property type="entry name" value="Anit_sigma_mycothiol_RsrA"/>
</dbReference>
<proteinExistence type="predicted"/>
<dbReference type="Gene3D" id="1.10.10.1320">
    <property type="entry name" value="Anti-sigma factor, zinc-finger domain"/>
    <property type="match status" value="1"/>
</dbReference>
<protein>
    <submittedName>
        <fullName evidence="3">Mycothiol system anti-sigma-R factor</fullName>
    </submittedName>
</protein>
<evidence type="ECO:0000256" key="1">
    <source>
        <dbReference type="ARBA" id="ARBA00023015"/>
    </source>
</evidence>
<dbReference type="RefSeq" id="WP_200501008.1">
    <property type="nucleotide sequence ID" value="NZ_JAEDAJ010000001.1"/>
</dbReference>
<evidence type="ECO:0000313" key="3">
    <source>
        <dbReference type="EMBL" id="MBK0330390.1"/>
    </source>
</evidence>